<keyword evidence="3" id="KW-1185">Reference proteome</keyword>
<dbReference type="RefSeq" id="WP_183362983.1">
    <property type="nucleotide sequence ID" value="NZ_BLXZ01000009.1"/>
</dbReference>
<name>A0A6V8NCM8_9BACT</name>
<evidence type="ECO:0000256" key="1">
    <source>
        <dbReference type="SAM" id="Coils"/>
    </source>
</evidence>
<accession>A0A6V8NCM8</accession>
<keyword evidence="1" id="KW-0175">Coiled coil</keyword>
<feature type="coiled-coil region" evidence="1">
    <location>
        <begin position="3"/>
        <end position="30"/>
    </location>
</feature>
<dbReference type="AlphaFoldDB" id="A0A6V8NCM8"/>
<evidence type="ECO:0000313" key="2">
    <source>
        <dbReference type="EMBL" id="GFO70375.1"/>
    </source>
</evidence>
<dbReference type="EMBL" id="BLXZ01000009">
    <property type="protein sequence ID" value="GFO70375.1"/>
    <property type="molecule type" value="Genomic_DNA"/>
</dbReference>
<reference evidence="3" key="1">
    <citation type="submission" date="2020-06" db="EMBL/GenBank/DDBJ databases">
        <title>Draft genomic sequecing of Geomonas sp. Red745.</title>
        <authorList>
            <person name="Itoh H."/>
            <person name="Xu Z.X."/>
            <person name="Ushijima N."/>
            <person name="Masuda Y."/>
            <person name="Shiratori Y."/>
            <person name="Senoo K."/>
        </authorList>
    </citation>
    <scope>NUCLEOTIDE SEQUENCE [LARGE SCALE GENOMIC DNA]</scope>
    <source>
        <strain evidence="3">Red745</strain>
    </source>
</reference>
<sequence>MSKRGKEKKAENVEKRRRQMEEALECQALKQAAEKEMSFVAKVRPKQCSFAYCRRYVSPSCTVCPYCGTPLGPVLEALAT</sequence>
<organism evidence="2 3">
    <name type="scientific">Geomonas limicola</name>
    <dbReference type="NCBI Taxonomy" id="2740186"/>
    <lineage>
        <taxon>Bacteria</taxon>
        <taxon>Pseudomonadati</taxon>
        <taxon>Thermodesulfobacteriota</taxon>
        <taxon>Desulfuromonadia</taxon>
        <taxon>Geobacterales</taxon>
        <taxon>Geobacteraceae</taxon>
        <taxon>Geomonas</taxon>
    </lineage>
</organism>
<gene>
    <name evidence="2" type="ORF">GMLC_39540</name>
</gene>
<proteinExistence type="predicted"/>
<evidence type="ECO:0000313" key="3">
    <source>
        <dbReference type="Proteomes" id="UP000587586"/>
    </source>
</evidence>
<dbReference type="Proteomes" id="UP000587586">
    <property type="component" value="Unassembled WGS sequence"/>
</dbReference>
<protein>
    <submittedName>
        <fullName evidence="2">Uncharacterized protein</fullName>
    </submittedName>
</protein>
<comment type="caution">
    <text evidence="2">The sequence shown here is derived from an EMBL/GenBank/DDBJ whole genome shotgun (WGS) entry which is preliminary data.</text>
</comment>